<evidence type="ECO:0000256" key="5">
    <source>
        <dbReference type="ARBA" id="ARBA00022989"/>
    </source>
</evidence>
<dbReference type="Pfam" id="PF00664">
    <property type="entry name" value="ABC_membrane"/>
    <property type="match status" value="1"/>
</dbReference>
<dbReference type="GO" id="GO:0005524">
    <property type="term" value="F:ATP binding"/>
    <property type="evidence" value="ECO:0007669"/>
    <property type="project" value="UniProtKB-KW"/>
</dbReference>
<evidence type="ECO:0000256" key="3">
    <source>
        <dbReference type="ARBA" id="ARBA00022741"/>
    </source>
</evidence>
<dbReference type="SUPFAM" id="SSF90123">
    <property type="entry name" value="ABC transporter transmembrane region"/>
    <property type="match status" value="1"/>
</dbReference>
<dbReference type="SMART" id="SM00382">
    <property type="entry name" value="AAA"/>
    <property type="match status" value="1"/>
</dbReference>
<dbReference type="Proteomes" id="UP000217895">
    <property type="component" value="Chromosome"/>
</dbReference>
<dbReference type="FunFam" id="3.40.50.300:FF:000218">
    <property type="entry name" value="Multidrug ABC transporter ATP-binding protein"/>
    <property type="match status" value="1"/>
</dbReference>
<dbReference type="PROSITE" id="PS50893">
    <property type="entry name" value="ABC_TRANSPORTER_2"/>
    <property type="match status" value="1"/>
</dbReference>
<evidence type="ECO:0000256" key="2">
    <source>
        <dbReference type="ARBA" id="ARBA00022692"/>
    </source>
</evidence>
<dbReference type="CDD" id="cd03251">
    <property type="entry name" value="ABCC_MsbA"/>
    <property type="match status" value="1"/>
</dbReference>
<evidence type="ECO:0000256" key="6">
    <source>
        <dbReference type="ARBA" id="ARBA00023136"/>
    </source>
</evidence>
<evidence type="ECO:0000259" key="8">
    <source>
        <dbReference type="PROSITE" id="PS50893"/>
    </source>
</evidence>
<dbReference type="PANTHER" id="PTHR43394:SF1">
    <property type="entry name" value="ATP-BINDING CASSETTE SUB-FAMILY B MEMBER 10, MITOCHONDRIAL"/>
    <property type="match status" value="1"/>
</dbReference>
<keyword evidence="5 7" id="KW-1133">Transmembrane helix</keyword>
<gene>
    <name evidence="10" type="ORF">NIES2135_58630</name>
</gene>
<dbReference type="InterPro" id="IPR003439">
    <property type="entry name" value="ABC_transporter-like_ATP-bd"/>
</dbReference>
<dbReference type="Gene3D" id="1.20.1560.10">
    <property type="entry name" value="ABC transporter type 1, transmembrane domain"/>
    <property type="match status" value="1"/>
</dbReference>
<comment type="subcellular location">
    <subcellularLocation>
        <location evidence="1">Cell membrane</location>
        <topology evidence="1">Multi-pass membrane protein</topology>
    </subcellularLocation>
</comment>
<feature type="domain" description="ABC transmembrane type-1" evidence="9">
    <location>
        <begin position="19"/>
        <end position="322"/>
    </location>
</feature>
<feature type="transmembrane region" description="Helical" evidence="7">
    <location>
        <begin position="292"/>
        <end position="310"/>
    </location>
</feature>
<organism evidence="10 11">
    <name type="scientific">Leptolyngbya boryana NIES-2135</name>
    <dbReference type="NCBI Taxonomy" id="1973484"/>
    <lineage>
        <taxon>Bacteria</taxon>
        <taxon>Bacillati</taxon>
        <taxon>Cyanobacteriota</taxon>
        <taxon>Cyanophyceae</taxon>
        <taxon>Leptolyngbyales</taxon>
        <taxon>Leptolyngbyaceae</taxon>
        <taxon>Leptolyngbya group</taxon>
        <taxon>Leptolyngbya</taxon>
    </lineage>
</organism>
<feature type="transmembrane region" description="Helical" evidence="7">
    <location>
        <begin position="268"/>
        <end position="285"/>
    </location>
</feature>
<proteinExistence type="predicted"/>
<keyword evidence="4" id="KW-0067">ATP-binding</keyword>
<dbReference type="GO" id="GO:0005886">
    <property type="term" value="C:plasma membrane"/>
    <property type="evidence" value="ECO:0007669"/>
    <property type="project" value="UniProtKB-SubCell"/>
</dbReference>
<dbReference type="InterPro" id="IPR036640">
    <property type="entry name" value="ABC1_TM_sf"/>
</dbReference>
<dbReference type="InterPro" id="IPR003593">
    <property type="entry name" value="AAA+_ATPase"/>
</dbReference>
<keyword evidence="3" id="KW-0547">Nucleotide-binding</keyword>
<evidence type="ECO:0000313" key="10">
    <source>
        <dbReference type="EMBL" id="BAY58988.1"/>
    </source>
</evidence>
<feature type="domain" description="ABC transporter" evidence="8">
    <location>
        <begin position="356"/>
        <end position="591"/>
    </location>
</feature>
<dbReference type="PANTHER" id="PTHR43394">
    <property type="entry name" value="ATP-DEPENDENT PERMEASE MDL1, MITOCHONDRIAL"/>
    <property type="match status" value="1"/>
</dbReference>
<evidence type="ECO:0000256" key="7">
    <source>
        <dbReference type="SAM" id="Phobius"/>
    </source>
</evidence>
<protein>
    <submittedName>
        <fullName evidence="10">Xenobiotic-transporting ATPase</fullName>
    </submittedName>
</protein>
<dbReference type="GO" id="GO:0015421">
    <property type="term" value="F:ABC-type oligopeptide transporter activity"/>
    <property type="evidence" value="ECO:0007669"/>
    <property type="project" value="TreeGrafter"/>
</dbReference>
<dbReference type="GO" id="GO:0016887">
    <property type="term" value="F:ATP hydrolysis activity"/>
    <property type="evidence" value="ECO:0007669"/>
    <property type="project" value="InterPro"/>
</dbReference>
<feature type="transmembrane region" description="Helical" evidence="7">
    <location>
        <begin position="21"/>
        <end position="47"/>
    </location>
</feature>
<dbReference type="EMBL" id="AP018203">
    <property type="protein sequence ID" value="BAY58988.1"/>
    <property type="molecule type" value="Genomic_DNA"/>
</dbReference>
<dbReference type="InterPro" id="IPR017871">
    <property type="entry name" value="ABC_transporter-like_CS"/>
</dbReference>
<keyword evidence="6 7" id="KW-0472">Membrane</keyword>
<dbReference type="InterPro" id="IPR039421">
    <property type="entry name" value="Type_1_exporter"/>
</dbReference>
<dbReference type="SUPFAM" id="SSF52540">
    <property type="entry name" value="P-loop containing nucleoside triphosphate hydrolases"/>
    <property type="match status" value="1"/>
</dbReference>
<accession>A0A1Z4JQR7</accession>
<name>A0A1Z4JQR7_LEPBY</name>
<dbReference type="AlphaFoldDB" id="A0A1Z4JQR7"/>
<reference evidence="10 11" key="1">
    <citation type="submission" date="2017-06" db="EMBL/GenBank/DDBJ databases">
        <title>Genome sequencing of cyanobaciteial culture collection at National Institute for Environmental Studies (NIES).</title>
        <authorList>
            <person name="Hirose Y."/>
            <person name="Shimura Y."/>
            <person name="Fujisawa T."/>
            <person name="Nakamura Y."/>
            <person name="Kawachi M."/>
        </authorList>
    </citation>
    <scope>NUCLEOTIDE SEQUENCE [LARGE SCALE GENOMIC DNA]</scope>
    <source>
        <strain evidence="10 11">NIES-2135</strain>
    </source>
</reference>
<keyword evidence="11" id="KW-1185">Reference proteome</keyword>
<evidence type="ECO:0000259" key="9">
    <source>
        <dbReference type="PROSITE" id="PS50929"/>
    </source>
</evidence>
<feature type="transmembrane region" description="Helical" evidence="7">
    <location>
        <begin position="161"/>
        <end position="189"/>
    </location>
</feature>
<evidence type="ECO:0000313" key="11">
    <source>
        <dbReference type="Proteomes" id="UP000217895"/>
    </source>
</evidence>
<keyword evidence="2 7" id="KW-0812">Transmembrane</keyword>
<dbReference type="Pfam" id="PF00005">
    <property type="entry name" value="ABC_tran"/>
    <property type="match status" value="1"/>
</dbReference>
<sequence>MLPNQLLLKFALRHPLPLIGTIVLGFSGALFNGVSTMLMIPVVLGLLGQEINLKGAPPLLQQAFASFEHLVGDARFLTMMACVLVAILLKNVTSYASTLTSGHLSRALVSDIRKEGLRLLLDVDLEFYVKTKVGDLINRLGGEVGATATAIRTAVQMLSTVITIFVFLIILLSISWQLTIISTVLLAIASLSNSFFVKRAEKFGQQLSDQSRDYSVAVLEMLSGIRLVKSTASESREYQKLEQLIHAREDADFRSQANASLIPPVNEMIGILVIVAILLLGRLFFRGQIEALSAILLTYLLILFRMLPFVGQLNNARGAFANLAPSVSVVNEFLRRDNKPFMSKGHIPYTAMTEGIRFENLSFTYPGHDRQVLNQVNLWLPKGTTLALVGSSGAGKSTLADLLPRFYDPTAGRILLDDRDLKDFELCTLRQSMGIVSQDTFLFNDSVRNNLAYARRDASDEQIIAAAKRANAYEFIVKLPQGFDTLIGDRGVMLSGGQRQRLAIARALLRDPEILILDEATSALDTVSERLVQGAIDELRRDRTTLVIAHRLSTIQTADQIAVLDKGHVVEIGTHADLLKQGGLYAQLHSMQFSEEPQTV</sequence>
<dbReference type="Gene3D" id="3.40.50.300">
    <property type="entry name" value="P-loop containing nucleotide triphosphate hydrolases"/>
    <property type="match status" value="1"/>
</dbReference>
<evidence type="ECO:0000256" key="1">
    <source>
        <dbReference type="ARBA" id="ARBA00004651"/>
    </source>
</evidence>
<dbReference type="PROSITE" id="PS00211">
    <property type="entry name" value="ABC_TRANSPORTER_1"/>
    <property type="match status" value="1"/>
</dbReference>
<dbReference type="PROSITE" id="PS50929">
    <property type="entry name" value="ABC_TM1F"/>
    <property type="match status" value="1"/>
</dbReference>
<dbReference type="InterPro" id="IPR027417">
    <property type="entry name" value="P-loop_NTPase"/>
</dbReference>
<dbReference type="InterPro" id="IPR011527">
    <property type="entry name" value="ABC1_TM_dom"/>
</dbReference>
<evidence type="ECO:0000256" key="4">
    <source>
        <dbReference type="ARBA" id="ARBA00022840"/>
    </source>
</evidence>